<dbReference type="InterPro" id="IPR017969">
    <property type="entry name" value="Heavy-metal-associated_CS"/>
</dbReference>
<proteinExistence type="predicted"/>
<evidence type="ECO:0000313" key="1">
    <source>
        <dbReference type="EMBL" id="MXU87986.1"/>
    </source>
</evidence>
<dbReference type="AlphaFoldDB" id="A0A6B0UGS2"/>
<organism evidence="1">
    <name type="scientific">Ixodes ricinus</name>
    <name type="common">Common tick</name>
    <name type="synonym">Acarus ricinus</name>
    <dbReference type="NCBI Taxonomy" id="34613"/>
    <lineage>
        <taxon>Eukaryota</taxon>
        <taxon>Metazoa</taxon>
        <taxon>Ecdysozoa</taxon>
        <taxon>Arthropoda</taxon>
        <taxon>Chelicerata</taxon>
        <taxon>Arachnida</taxon>
        <taxon>Acari</taxon>
        <taxon>Parasitiformes</taxon>
        <taxon>Ixodida</taxon>
        <taxon>Ixodoidea</taxon>
        <taxon>Ixodidae</taxon>
        <taxon>Ixodinae</taxon>
        <taxon>Ixodes</taxon>
    </lineage>
</organism>
<dbReference type="GO" id="GO:0046872">
    <property type="term" value="F:metal ion binding"/>
    <property type="evidence" value="ECO:0007669"/>
    <property type="project" value="InterPro"/>
</dbReference>
<reference evidence="1" key="1">
    <citation type="submission" date="2019-12" db="EMBL/GenBank/DDBJ databases">
        <title>An insight into the sialome of adult female Ixodes ricinus ticks feeding for 6 days.</title>
        <authorList>
            <person name="Perner J."/>
            <person name="Ribeiro J.M.C."/>
        </authorList>
    </citation>
    <scope>NUCLEOTIDE SEQUENCE</scope>
    <source>
        <strain evidence="1">Semi-engorged</strain>
        <tissue evidence="1">Salivary glands</tissue>
    </source>
</reference>
<protein>
    <submittedName>
        <fullName evidence="1">Putative secreted protein</fullName>
    </submittedName>
</protein>
<sequence>MSSSTTSSSRKGKYILISSAMLCLSCGHPVRITVVSFCKVSSFRVALRIFSAVSFRTGKWFTTLMSSSCCSHRSSGKNARDIVSASRSSFPGRYCRSML</sequence>
<dbReference type="EMBL" id="GIFC01005903">
    <property type="protein sequence ID" value="MXU87986.1"/>
    <property type="molecule type" value="Transcribed_RNA"/>
</dbReference>
<dbReference type="PROSITE" id="PS01047">
    <property type="entry name" value="HMA_1"/>
    <property type="match status" value="1"/>
</dbReference>
<accession>A0A6B0UGS2</accession>
<name>A0A6B0UGS2_IXORI</name>